<dbReference type="InterPro" id="IPR036237">
    <property type="entry name" value="Xyl_isomerase-like_sf"/>
</dbReference>
<reference evidence="2 3" key="1">
    <citation type="submission" date="2019-02" db="EMBL/GenBank/DDBJ databases">
        <title>Deep-cultivation of Planctomycetes and their phenomic and genomic characterization uncovers novel biology.</title>
        <authorList>
            <person name="Wiegand S."/>
            <person name="Jogler M."/>
            <person name="Boedeker C."/>
            <person name="Pinto D."/>
            <person name="Vollmers J."/>
            <person name="Rivas-Marin E."/>
            <person name="Kohn T."/>
            <person name="Peeters S.H."/>
            <person name="Heuer A."/>
            <person name="Rast P."/>
            <person name="Oberbeckmann S."/>
            <person name="Bunk B."/>
            <person name="Jeske O."/>
            <person name="Meyerdierks A."/>
            <person name="Storesund J.E."/>
            <person name="Kallscheuer N."/>
            <person name="Luecker S."/>
            <person name="Lage O.M."/>
            <person name="Pohl T."/>
            <person name="Merkel B.J."/>
            <person name="Hornburger P."/>
            <person name="Mueller R.-W."/>
            <person name="Bruemmer F."/>
            <person name="Labrenz M."/>
            <person name="Spormann A.M."/>
            <person name="Op den Camp H."/>
            <person name="Overmann J."/>
            <person name="Amann R."/>
            <person name="Jetten M.S.M."/>
            <person name="Mascher T."/>
            <person name="Medema M.H."/>
            <person name="Devos D.P."/>
            <person name="Kaster A.-K."/>
            <person name="Ovreas L."/>
            <person name="Rohde M."/>
            <person name="Galperin M.Y."/>
            <person name="Jogler C."/>
        </authorList>
    </citation>
    <scope>NUCLEOTIDE SEQUENCE [LARGE SCALE GENOMIC DNA]</scope>
    <source>
        <strain evidence="2 3">SV_7m_r</strain>
    </source>
</reference>
<dbReference type="Pfam" id="PF01261">
    <property type="entry name" value="AP_endonuc_2"/>
    <property type="match status" value="1"/>
</dbReference>
<dbReference type="SUPFAM" id="SSF51658">
    <property type="entry name" value="Xylose isomerase-like"/>
    <property type="match status" value="1"/>
</dbReference>
<keyword evidence="3" id="KW-1185">Reference proteome</keyword>
<dbReference type="EMBL" id="CP036272">
    <property type="protein sequence ID" value="QDT61922.1"/>
    <property type="molecule type" value="Genomic_DNA"/>
</dbReference>
<protein>
    <submittedName>
        <fullName evidence="2">Inosose dehydratase</fullName>
        <ecNumber evidence="2">4.2.1.44</ecNumber>
    </submittedName>
</protein>
<dbReference type="Gene3D" id="3.20.20.150">
    <property type="entry name" value="Divalent-metal-dependent TIM barrel enzymes"/>
    <property type="match status" value="1"/>
</dbReference>
<evidence type="ECO:0000313" key="3">
    <source>
        <dbReference type="Proteomes" id="UP000315003"/>
    </source>
</evidence>
<dbReference type="RefSeq" id="WP_145276311.1">
    <property type="nucleotide sequence ID" value="NZ_CP036272.1"/>
</dbReference>
<accession>A0A517T0N7</accession>
<dbReference type="Proteomes" id="UP000315003">
    <property type="component" value="Chromosome"/>
</dbReference>
<evidence type="ECO:0000259" key="1">
    <source>
        <dbReference type="Pfam" id="PF01261"/>
    </source>
</evidence>
<organism evidence="2 3">
    <name type="scientific">Stieleria bergensis</name>
    <dbReference type="NCBI Taxonomy" id="2528025"/>
    <lineage>
        <taxon>Bacteria</taxon>
        <taxon>Pseudomonadati</taxon>
        <taxon>Planctomycetota</taxon>
        <taxon>Planctomycetia</taxon>
        <taxon>Pirellulales</taxon>
        <taxon>Pirellulaceae</taxon>
        <taxon>Stieleria</taxon>
    </lineage>
</organism>
<dbReference type="EC" id="4.2.1.44" evidence="2"/>
<gene>
    <name evidence="2" type="primary">iolE_3</name>
    <name evidence="2" type="ORF">SV7mr_44630</name>
</gene>
<feature type="domain" description="Xylose isomerase-like TIM barrel" evidence="1">
    <location>
        <begin position="29"/>
        <end position="286"/>
    </location>
</feature>
<dbReference type="AlphaFoldDB" id="A0A517T0N7"/>
<dbReference type="GO" id="GO:0050114">
    <property type="term" value="F:myo-inosose-2 dehydratase activity"/>
    <property type="evidence" value="ECO:0007669"/>
    <property type="project" value="UniProtKB-EC"/>
</dbReference>
<proteinExistence type="predicted"/>
<evidence type="ECO:0000313" key="2">
    <source>
        <dbReference type="EMBL" id="QDT61922.1"/>
    </source>
</evidence>
<sequence length="296" mass="33949">MPKLAAFPKLYLPELCKTGTVSLDRWINEAAELPVQGLEWYAGFIEMQDRANWPALRRKVEEKKLCIPMVCCSPDFTHPDAEFREQQMERQRFWIDMTAEMGGRYCRVLSGQRRPELSREQGVSLAAQCIDQCAPYAAQRGVTLIIENHYKDDFWTYPEFAQMMDVFCDLVDRVQSPNFGVNYDPSNTILAGEDPIVLLRRVADRVVTMHASDRYLIDGTLEDLRREEVGVEGYAKRLRHGEVGKGLNDYDLIFSILKEAGFADNWISIEDGVEGMDQLARSADFLVKKIAQHWPS</sequence>
<dbReference type="PANTHER" id="PTHR12110">
    <property type="entry name" value="HYDROXYPYRUVATE ISOMERASE"/>
    <property type="match status" value="1"/>
</dbReference>
<dbReference type="InterPro" id="IPR050312">
    <property type="entry name" value="IolE/XylAMocC-like"/>
</dbReference>
<keyword evidence="2" id="KW-0456">Lyase</keyword>
<dbReference type="OrthoDB" id="9779184at2"/>
<name>A0A517T0N7_9BACT</name>
<dbReference type="PANTHER" id="PTHR12110:SF41">
    <property type="entry name" value="INOSOSE DEHYDRATASE"/>
    <property type="match status" value="1"/>
</dbReference>
<dbReference type="InterPro" id="IPR013022">
    <property type="entry name" value="Xyl_isomerase-like_TIM-brl"/>
</dbReference>